<keyword evidence="3" id="KW-1185">Reference proteome</keyword>
<dbReference type="Proteomes" id="UP001595840">
    <property type="component" value="Unassembled WGS sequence"/>
</dbReference>
<evidence type="ECO:0000313" key="3">
    <source>
        <dbReference type="Proteomes" id="UP001595840"/>
    </source>
</evidence>
<feature type="coiled-coil region" evidence="1">
    <location>
        <begin position="93"/>
        <end position="127"/>
    </location>
</feature>
<keyword evidence="1" id="KW-0175">Coiled coil</keyword>
<dbReference type="Pfam" id="PF11932">
    <property type="entry name" value="DUF3450"/>
    <property type="match status" value="1"/>
</dbReference>
<gene>
    <name evidence="2" type="ORF">ACFOX3_05185</name>
</gene>
<dbReference type="RefSeq" id="WP_290259372.1">
    <property type="nucleotide sequence ID" value="NZ_JAUFQG010000004.1"/>
</dbReference>
<name>A0ABV8V1B6_9GAMM</name>
<comment type="caution">
    <text evidence="2">The sequence shown here is derived from an EMBL/GenBank/DDBJ whole genome shotgun (WGS) entry which is preliminary data.</text>
</comment>
<accession>A0ABV8V1B6</accession>
<reference evidence="3" key="1">
    <citation type="journal article" date="2019" name="Int. J. Syst. Evol. Microbiol.">
        <title>The Global Catalogue of Microorganisms (GCM) 10K type strain sequencing project: providing services to taxonomists for standard genome sequencing and annotation.</title>
        <authorList>
            <consortium name="The Broad Institute Genomics Platform"/>
            <consortium name="The Broad Institute Genome Sequencing Center for Infectious Disease"/>
            <person name="Wu L."/>
            <person name="Ma J."/>
        </authorList>
    </citation>
    <scope>NUCLEOTIDE SEQUENCE [LARGE SCALE GENOMIC DNA]</scope>
    <source>
        <strain evidence="3">CECT 8570</strain>
    </source>
</reference>
<dbReference type="EMBL" id="JBHSCX010000003">
    <property type="protein sequence ID" value="MFC4361686.1"/>
    <property type="molecule type" value="Genomic_DNA"/>
</dbReference>
<proteinExistence type="predicted"/>
<organism evidence="2 3">
    <name type="scientific">Simiduia curdlanivorans</name>
    <dbReference type="NCBI Taxonomy" id="1492769"/>
    <lineage>
        <taxon>Bacteria</taxon>
        <taxon>Pseudomonadati</taxon>
        <taxon>Pseudomonadota</taxon>
        <taxon>Gammaproteobacteria</taxon>
        <taxon>Cellvibrionales</taxon>
        <taxon>Cellvibrionaceae</taxon>
        <taxon>Simiduia</taxon>
    </lineage>
</organism>
<dbReference type="InterPro" id="IPR016866">
    <property type="entry name" value="UCP028069"/>
</dbReference>
<evidence type="ECO:0000256" key="1">
    <source>
        <dbReference type="SAM" id="Coils"/>
    </source>
</evidence>
<evidence type="ECO:0000313" key="2">
    <source>
        <dbReference type="EMBL" id="MFC4361686.1"/>
    </source>
</evidence>
<sequence length="277" mass="30663">MINPLRGISAQLGAAALPLALLSNLILGVASVQAQTPEMVDRLTQRWLDSEAQRVRLNTDWQAQKPLLEQRLGLLAAEKLQLQAMLQSSSDSQQGVEAKRAQLLAEQAELEQQQQVLNQHLELLLARTAALAPLLPPPLAEQWLTEQSAPSEQPEASQQLQSALAQLSRLAEFDARITVQEGLVSLPDVGELLVKQLYLGVGAAWFVSADGQYRGWGQALDEAWVWRPDEQVSSREISRAIAMFERREQAEFVRLPMRLVSVDIPTGGQESTREVQP</sequence>
<protein>
    <submittedName>
        <fullName evidence="2">DUF3450 family protein</fullName>
    </submittedName>
</protein>